<keyword evidence="3" id="KW-1185">Reference proteome</keyword>
<name>A0A9P4Q484_9PEZI</name>
<accession>A0A9P4Q484</accession>
<evidence type="ECO:0000313" key="2">
    <source>
        <dbReference type="EMBL" id="KAF2719484.1"/>
    </source>
</evidence>
<dbReference type="Gene3D" id="2.40.40.10">
    <property type="entry name" value="RlpA-like domain"/>
    <property type="match status" value="1"/>
</dbReference>
<dbReference type="PANTHER" id="PTHR31836:SF28">
    <property type="entry name" value="SRCR DOMAIN-CONTAINING PROTEIN-RELATED"/>
    <property type="match status" value="1"/>
</dbReference>
<dbReference type="CDD" id="cd22191">
    <property type="entry name" value="DPBB_RlpA_EXP_N-like"/>
    <property type="match status" value="1"/>
</dbReference>
<dbReference type="InterPro" id="IPR051477">
    <property type="entry name" value="Expansin_CellWall"/>
</dbReference>
<dbReference type="SUPFAM" id="SSF50685">
    <property type="entry name" value="Barwin-like endoglucanases"/>
    <property type="match status" value="1"/>
</dbReference>
<feature type="non-terminal residue" evidence="2">
    <location>
        <position position="1"/>
    </location>
</feature>
<sequence>TYYAPGLGSCGTTSSDSDAIVALSHVNMQAASTGANPNANPLCNKGISISYKGKTVKATVIDTCPGCAENGLDLSPSLFEELAPLSEGRLFDVTWTWTS</sequence>
<organism evidence="2 3">
    <name type="scientific">Polychaeton citri CBS 116435</name>
    <dbReference type="NCBI Taxonomy" id="1314669"/>
    <lineage>
        <taxon>Eukaryota</taxon>
        <taxon>Fungi</taxon>
        <taxon>Dikarya</taxon>
        <taxon>Ascomycota</taxon>
        <taxon>Pezizomycotina</taxon>
        <taxon>Dothideomycetes</taxon>
        <taxon>Dothideomycetidae</taxon>
        <taxon>Capnodiales</taxon>
        <taxon>Capnodiaceae</taxon>
        <taxon>Polychaeton</taxon>
    </lineage>
</organism>
<dbReference type="OrthoDB" id="623670at2759"/>
<comment type="caution">
    <text evidence="2">The sequence shown here is derived from an EMBL/GenBank/DDBJ whole genome shotgun (WGS) entry which is preliminary data.</text>
</comment>
<evidence type="ECO:0000313" key="3">
    <source>
        <dbReference type="Proteomes" id="UP000799441"/>
    </source>
</evidence>
<reference evidence="2" key="1">
    <citation type="journal article" date="2020" name="Stud. Mycol.">
        <title>101 Dothideomycetes genomes: a test case for predicting lifestyles and emergence of pathogens.</title>
        <authorList>
            <person name="Haridas S."/>
            <person name="Albert R."/>
            <person name="Binder M."/>
            <person name="Bloem J."/>
            <person name="Labutti K."/>
            <person name="Salamov A."/>
            <person name="Andreopoulos B."/>
            <person name="Baker S."/>
            <person name="Barry K."/>
            <person name="Bills G."/>
            <person name="Bluhm B."/>
            <person name="Cannon C."/>
            <person name="Castanera R."/>
            <person name="Culley D."/>
            <person name="Daum C."/>
            <person name="Ezra D."/>
            <person name="Gonzalez J."/>
            <person name="Henrissat B."/>
            <person name="Kuo A."/>
            <person name="Liang C."/>
            <person name="Lipzen A."/>
            <person name="Lutzoni F."/>
            <person name="Magnuson J."/>
            <person name="Mondo S."/>
            <person name="Nolan M."/>
            <person name="Ohm R."/>
            <person name="Pangilinan J."/>
            <person name="Park H.-J."/>
            <person name="Ramirez L."/>
            <person name="Alfaro M."/>
            <person name="Sun H."/>
            <person name="Tritt A."/>
            <person name="Yoshinaga Y."/>
            <person name="Zwiers L.-H."/>
            <person name="Turgeon B."/>
            <person name="Goodwin S."/>
            <person name="Spatafora J."/>
            <person name="Crous P."/>
            <person name="Grigoriev I."/>
        </authorList>
    </citation>
    <scope>NUCLEOTIDE SEQUENCE</scope>
    <source>
        <strain evidence="2">CBS 116435</strain>
    </source>
</reference>
<evidence type="ECO:0000256" key="1">
    <source>
        <dbReference type="ARBA" id="ARBA00022729"/>
    </source>
</evidence>
<proteinExistence type="predicted"/>
<dbReference type="EMBL" id="MU003810">
    <property type="protein sequence ID" value="KAF2719484.1"/>
    <property type="molecule type" value="Genomic_DNA"/>
</dbReference>
<gene>
    <name evidence="2" type="ORF">K431DRAFT_189597</name>
</gene>
<keyword evidence="1" id="KW-0732">Signal</keyword>
<dbReference type="PANTHER" id="PTHR31836">
    <property type="match status" value="1"/>
</dbReference>
<evidence type="ECO:0008006" key="4">
    <source>
        <dbReference type="Google" id="ProtNLM"/>
    </source>
</evidence>
<dbReference type="Proteomes" id="UP000799441">
    <property type="component" value="Unassembled WGS sequence"/>
</dbReference>
<feature type="non-terminal residue" evidence="2">
    <location>
        <position position="99"/>
    </location>
</feature>
<dbReference type="AlphaFoldDB" id="A0A9P4Q484"/>
<protein>
    <recommendedName>
        <fullName evidence="4">RlpA-like protein double-psi beta-barrel domain-containing protein</fullName>
    </recommendedName>
</protein>
<dbReference type="InterPro" id="IPR036908">
    <property type="entry name" value="RlpA-like_sf"/>
</dbReference>